<keyword evidence="5" id="KW-0975">Bacterial flagellum</keyword>
<evidence type="ECO:0000259" key="9">
    <source>
        <dbReference type="Pfam" id="PF07195"/>
    </source>
</evidence>
<dbReference type="InterPro" id="IPR003481">
    <property type="entry name" value="FliD_N"/>
</dbReference>
<organism evidence="10 11">
    <name type="scientific">Kolteria novifilia</name>
    <dbReference type="NCBI Taxonomy" id="2527975"/>
    <lineage>
        <taxon>Bacteria</taxon>
        <taxon>Pseudomonadati</taxon>
        <taxon>Planctomycetota</taxon>
        <taxon>Planctomycetia</taxon>
        <taxon>Kolteriales</taxon>
        <taxon>Kolteriaceae</taxon>
        <taxon>Kolteria</taxon>
    </lineage>
</organism>
<dbReference type="PANTHER" id="PTHR30288:SF0">
    <property type="entry name" value="FLAGELLAR HOOK-ASSOCIATED PROTEIN 2"/>
    <property type="match status" value="1"/>
</dbReference>
<evidence type="ECO:0000256" key="4">
    <source>
        <dbReference type="ARBA" id="ARBA00023054"/>
    </source>
</evidence>
<comment type="similarity">
    <text evidence="2">Belongs to the FliD family.</text>
</comment>
<dbReference type="GO" id="GO:0007155">
    <property type="term" value="P:cell adhesion"/>
    <property type="evidence" value="ECO:0007669"/>
    <property type="project" value="InterPro"/>
</dbReference>
<sequence length="919" mass="94599">MGTIQSSIGPFSGIDIGTLVEQLIELEARPAQLIQQDVDANTEVVGLLQNFSLNLVSSRLSVAQLGIGGVFGERNTTTSSPAITASAGKNAPIGAFSFSPVQLVTTDQFLSTGVSSPEASIANADTTLSISLGGFIDAPTDLNLLNGGNGVGLGSVRVTDRSGASEVIDLSGSVTSEDILNRINAAQNINVTASTEGGAFVLTDNTGLTTTQLSVSDVGSGSVAADLGLDGAAVGNTLTGSDVFVLSEDTNLRFLNDGNGITSAAGADFTIDDGENVVSVDLLGLETIGDVVDAINDQGTTITASLSDNGIVLNSTAAAPAFSITAQNGSLAAFELGLSGFGVDNSDPAVVNGRNVLGGLGSPLLTSLGGGYQGGTDTQLTTGAGSTFQVGVTLTSGGPTTVLDLGATETTQEFIDSFNTAADGAALGVSIRANDVGNGFVVERSGGGYLELSDENGGNLLDTVGLASISSSGSISADAELQHISETTRLDTLNAGEGVRKGRFVLSDANGQAATIDLRQSDDDTIQDVIEEINATSLAITARINDTGDGILLVNEVGTGSISVTDLDGGRTAQDLRLTGSPIATGEPLEGSIDGSFEYKIDVSAGDSLEDLQDKLREAGAPVFSTIIDDGSAINPFRFSLTSRQSGLAGRLLIDPGATSLDFTNVSRGQDAIVLLGGGNANSSQSQITSSSNTFSDLIPGLDITLNQVSTSPVTVSINQNTDSILEAVQGFVDNYNELRTFIDDNASFDTTSNESGLLFSESSIRSSERRLVNFANQLFTNTGSDVRTLGDVGITLDRSGQLQFDRLKFRSVLNSDPEGVQDFFGASGTGVSDQFESLVDGLNDTDGLISNRVDNITRTIERQNKAIEEIGERLEIRQERLLLEFVAMERAIATLTSQQNALSQLSGLASSVQAAARG</sequence>
<evidence type="ECO:0000256" key="6">
    <source>
        <dbReference type="ARBA" id="ARBA00033074"/>
    </source>
</evidence>
<dbReference type="RefSeq" id="WP_145258037.1">
    <property type="nucleotide sequence ID" value="NZ_CP036279.1"/>
</dbReference>
<dbReference type="Pfam" id="PF02465">
    <property type="entry name" value="FliD_N"/>
    <property type="match status" value="1"/>
</dbReference>
<evidence type="ECO:0000256" key="7">
    <source>
        <dbReference type="ARBA" id="ARBA00033192"/>
    </source>
</evidence>
<dbReference type="AlphaFoldDB" id="A0A518B367"/>
<keyword evidence="10" id="KW-0966">Cell projection</keyword>
<dbReference type="OrthoDB" id="244268at2"/>
<evidence type="ECO:0000259" key="8">
    <source>
        <dbReference type="Pfam" id="PF02465"/>
    </source>
</evidence>
<feature type="domain" description="Flagellar hook-associated protein 2 N-terminal" evidence="8">
    <location>
        <begin position="12"/>
        <end position="103"/>
    </location>
</feature>
<evidence type="ECO:0000313" key="10">
    <source>
        <dbReference type="EMBL" id="QDU61443.1"/>
    </source>
</evidence>
<dbReference type="KEGG" id="knv:Pan216_23000"/>
<dbReference type="GO" id="GO:0071973">
    <property type="term" value="P:bacterial-type flagellum-dependent cell motility"/>
    <property type="evidence" value="ECO:0007669"/>
    <property type="project" value="TreeGrafter"/>
</dbReference>
<keyword evidence="10" id="KW-0969">Cilium</keyword>
<reference evidence="10 11" key="1">
    <citation type="submission" date="2019-02" db="EMBL/GenBank/DDBJ databases">
        <title>Deep-cultivation of Planctomycetes and their phenomic and genomic characterization uncovers novel biology.</title>
        <authorList>
            <person name="Wiegand S."/>
            <person name="Jogler M."/>
            <person name="Boedeker C."/>
            <person name="Pinto D."/>
            <person name="Vollmers J."/>
            <person name="Rivas-Marin E."/>
            <person name="Kohn T."/>
            <person name="Peeters S.H."/>
            <person name="Heuer A."/>
            <person name="Rast P."/>
            <person name="Oberbeckmann S."/>
            <person name="Bunk B."/>
            <person name="Jeske O."/>
            <person name="Meyerdierks A."/>
            <person name="Storesund J.E."/>
            <person name="Kallscheuer N."/>
            <person name="Luecker S."/>
            <person name="Lage O.M."/>
            <person name="Pohl T."/>
            <person name="Merkel B.J."/>
            <person name="Hornburger P."/>
            <person name="Mueller R.-W."/>
            <person name="Bruemmer F."/>
            <person name="Labrenz M."/>
            <person name="Spormann A.M."/>
            <person name="Op den Camp H."/>
            <person name="Overmann J."/>
            <person name="Amann R."/>
            <person name="Jetten M.S.M."/>
            <person name="Mascher T."/>
            <person name="Medema M.H."/>
            <person name="Devos D.P."/>
            <person name="Kaster A.-K."/>
            <person name="Ovreas L."/>
            <person name="Rohde M."/>
            <person name="Galperin M.Y."/>
            <person name="Jogler C."/>
        </authorList>
    </citation>
    <scope>NUCLEOTIDE SEQUENCE [LARGE SCALE GENOMIC DNA]</scope>
    <source>
        <strain evidence="10 11">Pan216</strain>
    </source>
</reference>
<proteinExistence type="inferred from homology"/>
<dbReference type="GO" id="GO:0009421">
    <property type="term" value="C:bacterial-type flagellum filament cap"/>
    <property type="evidence" value="ECO:0007669"/>
    <property type="project" value="InterPro"/>
</dbReference>
<name>A0A518B367_9BACT</name>
<keyword evidence="10" id="KW-0282">Flagellum</keyword>
<evidence type="ECO:0000256" key="1">
    <source>
        <dbReference type="ARBA" id="ARBA00004365"/>
    </source>
</evidence>
<comment type="subunit">
    <text evidence="3">Homopentamer.</text>
</comment>
<evidence type="ECO:0000313" key="11">
    <source>
        <dbReference type="Proteomes" id="UP000317093"/>
    </source>
</evidence>
<dbReference type="PANTHER" id="PTHR30288">
    <property type="entry name" value="FLAGELLAR CAP/ASSEMBLY PROTEIN FLID"/>
    <property type="match status" value="1"/>
</dbReference>
<accession>A0A518B367</accession>
<dbReference type="Pfam" id="PF07195">
    <property type="entry name" value="FliD_C"/>
    <property type="match status" value="1"/>
</dbReference>
<comment type="subcellular location">
    <subcellularLocation>
        <location evidence="1">Bacterial flagellum</location>
    </subcellularLocation>
</comment>
<dbReference type="EMBL" id="CP036279">
    <property type="protein sequence ID" value="QDU61443.1"/>
    <property type="molecule type" value="Genomic_DNA"/>
</dbReference>
<gene>
    <name evidence="10" type="primary">fliD</name>
    <name evidence="10" type="ORF">Pan216_23000</name>
</gene>
<keyword evidence="11" id="KW-1185">Reference proteome</keyword>
<feature type="domain" description="Flagellar hook-associated protein 2 C-terminal" evidence="9">
    <location>
        <begin position="670"/>
        <end position="896"/>
    </location>
</feature>
<dbReference type="GO" id="GO:0009424">
    <property type="term" value="C:bacterial-type flagellum hook"/>
    <property type="evidence" value="ECO:0007669"/>
    <property type="project" value="InterPro"/>
</dbReference>
<evidence type="ECO:0000256" key="2">
    <source>
        <dbReference type="ARBA" id="ARBA00009764"/>
    </source>
</evidence>
<keyword evidence="4" id="KW-0175">Coiled coil</keyword>
<dbReference type="InterPro" id="IPR010809">
    <property type="entry name" value="FliD_C"/>
</dbReference>
<evidence type="ECO:0000256" key="3">
    <source>
        <dbReference type="ARBA" id="ARBA00011255"/>
    </source>
</evidence>
<dbReference type="Proteomes" id="UP000317093">
    <property type="component" value="Chromosome"/>
</dbReference>
<evidence type="ECO:0000256" key="5">
    <source>
        <dbReference type="ARBA" id="ARBA00023143"/>
    </source>
</evidence>
<protein>
    <recommendedName>
        <fullName evidence="7">Filament cap protein</fullName>
    </recommendedName>
    <alternativeName>
        <fullName evidence="6">Flagellar cap protein</fullName>
    </alternativeName>
</protein>
<dbReference type="InterPro" id="IPR040026">
    <property type="entry name" value="FliD"/>
</dbReference>